<dbReference type="KEGG" id="otm:OSB_23390"/>
<sequence length="229" mass="26016">MIPRRKLRPLKRLRVAIADRLARAHGQPSSGMQTGFTVNGMPVIFLHNPKTGGNSIGKQLGVRRLSHSYASERLKTSAWHNTISVVAVRDPFERFLSGYYSHILRPDMNGLVKEYGDEIKNISPFEYLQLLDVNQKYGGHQRNWSDYPSTQKPRANIILKLETVNDWPAQLAEHGINLPSATIPHANKSERDKADHQTRLNLSPEKLAELERTVRAYFKEDAKAFGYST</sequence>
<dbReference type="GO" id="GO:0008146">
    <property type="term" value="F:sulfotransferase activity"/>
    <property type="evidence" value="ECO:0007669"/>
    <property type="project" value="InterPro"/>
</dbReference>
<gene>
    <name evidence="1" type="ORF">OSB_23390</name>
</gene>
<proteinExistence type="predicted"/>
<reference evidence="1 2" key="1">
    <citation type="journal article" date="2015" name="Genome Announc.">
        <title>Closed Genome Sequence of Octadecabacter temperatus SB1, the First Mesophilic Species of the Genus Octadecabacter.</title>
        <authorList>
            <person name="Voget S."/>
            <person name="Billerbeck S."/>
            <person name="Simon M."/>
            <person name="Daniel R."/>
        </authorList>
    </citation>
    <scope>NUCLEOTIDE SEQUENCE [LARGE SCALE GENOMIC DNA]</scope>
    <source>
        <strain evidence="1 2">SB1</strain>
    </source>
</reference>
<organism evidence="1 2">
    <name type="scientific">Octadecabacter temperatus</name>
    <dbReference type="NCBI Taxonomy" id="1458307"/>
    <lineage>
        <taxon>Bacteria</taxon>
        <taxon>Pseudomonadati</taxon>
        <taxon>Pseudomonadota</taxon>
        <taxon>Alphaproteobacteria</taxon>
        <taxon>Rhodobacterales</taxon>
        <taxon>Roseobacteraceae</taxon>
        <taxon>Octadecabacter</taxon>
    </lineage>
</organism>
<dbReference type="RefSeq" id="WP_049835142.1">
    <property type="nucleotide sequence ID" value="NZ_CP012160.1"/>
</dbReference>
<dbReference type="STRING" id="1458307.OSB_23390"/>
<keyword evidence="2" id="KW-1185">Reference proteome</keyword>
<dbReference type="Pfam" id="PF03567">
    <property type="entry name" value="Sulfotransfer_2"/>
    <property type="match status" value="1"/>
</dbReference>
<dbReference type="GO" id="GO:0016020">
    <property type="term" value="C:membrane"/>
    <property type="evidence" value="ECO:0007669"/>
    <property type="project" value="InterPro"/>
</dbReference>
<accession>A0A0K0Y7I6</accession>
<protein>
    <submittedName>
        <fullName evidence="1">Uncharacterized protein</fullName>
    </submittedName>
</protein>
<evidence type="ECO:0000313" key="2">
    <source>
        <dbReference type="Proteomes" id="UP000067444"/>
    </source>
</evidence>
<name>A0A0K0Y7I6_9RHOB</name>
<dbReference type="OrthoDB" id="288532at2"/>
<evidence type="ECO:0000313" key="1">
    <source>
        <dbReference type="EMBL" id="AKS46875.1"/>
    </source>
</evidence>
<dbReference type="AlphaFoldDB" id="A0A0K0Y7I6"/>
<dbReference type="InterPro" id="IPR005331">
    <property type="entry name" value="Sulfotransferase"/>
</dbReference>
<dbReference type="Proteomes" id="UP000067444">
    <property type="component" value="Chromosome"/>
</dbReference>
<dbReference type="EMBL" id="CP012160">
    <property type="protein sequence ID" value="AKS46875.1"/>
    <property type="molecule type" value="Genomic_DNA"/>
</dbReference>